<proteinExistence type="predicted"/>
<dbReference type="PANTHER" id="PTHR48071">
    <property type="entry name" value="SRCR DOMAIN-CONTAINING PROTEIN"/>
    <property type="match status" value="1"/>
</dbReference>
<dbReference type="EMBL" id="CACVKT020004498">
    <property type="protein sequence ID" value="CAC5390291.1"/>
    <property type="molecule type" value="Genomic_DNA"/>
</dbReference>
<feature type="domain" description="SRCR" evidence="7">
    <location>
        <begin position="418"/>
        <end position="518"/>
    </location>
</feature>
<feature type="disulfide bond" evidence="6">
    <location>
        <begin position="443"/>
        <end position="507"/>
    </location>
</feature>
<feature type="domain" description="SRCR" evidence="7">
    <location>
        <begin position="520"/>
        <end position="626"/>
    </location>
</feature>
<keyword evidence="3 6" id="KW-1015">Disulfide bond</keyword>
<feature type="disulfide bond" evidence="6">
    <location>
        <begin position="148"/>
        <end position="209"/>
    </location>
</feature>
<dbReference type="OrthoDB" id="6128208at2759"/>
<dbReference type="PRINTS" id="PR00258">
    <property type="entry name" value="SPERACTRCPTR"/>
</dbReference>
<feature type="disulfide bond" evidence="6">
    <location>
        <begin position="354"/>
        <end position="415"/>
    </location>
</feature>
<comment type="caution">
    <text evidence="6">Lacks conserved residue(s) required for the propagation of feature annotation.</text>
</comment>
<keyword evidence="9" id="KW-1185">Reference proteome</keyword>
<dbReference type="PANTHER" id="PTHR48071:SF18">
    <property type="entry name" value="DELETED IN MALIGNANT BRAIN TUMORS 1 PROTEIN-RELATED"/>
    <property type="match status" value="1"/>
</dbReference>
<accession>A0A6J8C4A1</accession>
<feature type="disulfide bond" evidence="6">
    <location>
        <begin position="80"/>
        <end position="90"/>
    </location>
</feature>
<dbReference type="Gene3D" id="3.10.250.10">
    <property type="entry name" value="SRCR-like domain"/>
    <property type="match status" value="6"/>
</dbReference>
<keyword evidence="5" id="KW-0325">Glycoprotein</keyword>
<feature type="domain" description="SRCR" evidence="7">
    <location>
        <begin position="11"/>
        <end position="108"/>
    </location>
</feature>
<dbReference type="SMART" id="SM00202">
    <property type="entry name" value="SR"/>
    <property type="match status" value="6"/>
</dbReference>
<evidence type="ECO:0000256" key="2">
    <source>
        <dbReference type="ARBA" id="ARBA00022737"/>
    </source>
</evidence>
<evidence type="ECO:0000256" key="1">
    <source>
        <dbReference type="ARBA" id="ARBA00022729"/>
    </source>
</evidence>
<dbReference type="PROSITE" id="PS50287">
    <property type="entry name" value="SRCR_2"/>
    <property type="match status" value="6"/>
</dbReference>
<organism evidence="8 9">
    <name type="scientific">Mytilus coruscus</name>
    <name type="common">Sea mussel</name>
    <dbReference type="NCBI Taxonomy" id="42192"/>
    <lineage>
        <taxon>Eukaryota</taxon>
        <taxon>Metazoa</taxon>
        <taxon>Spiralia</taxon>
        <taxon>Lophotrochozoa</taxon>
        <taxon>Mollusca</taxon>
        <taxon>Bivalvia</taxon>
        <taxon>Autobranchia</taxon>
        <taxon>Pteriomorphia</taxon>
        <taxon>Mytilida</taxon>
        <taxon>Mytiloidea</taxon>
        <taxon>Mytilidae</taxon>
        <taxon>Mytilinae</taxon>
        <taxon>Mytilus</taxon>
    </lineage>
</organism>
<evidence type="ECO:0000256" key="3">
    <source>
        <dbReference type="ARBA" id="ARBA00023157"/>
    </source>
</evidence>
<dbReference type="Proteomes" id="UP000507470">
    <property type="component" value="Unassembled WGS sequence"/>
</dbReference>
<evidence type="ECO:0000256" key="4">
    <source>
        <dbReference type="ARBA" id="ARBA00023170"/>
    </source>
</evidence>
<evidence type="ECO:0000313" key="8">
    <source>
        <dbReference type="EMBL" id="CAC5390291.1"/>
    </source>
</evidence>
<evidence type="ECO:0000259" key="7">
    <source>
        <dbReference type="PROSITE" id="PS50287"/>
    </source>
</evidence>
<feature type="disulfide bond" evidence="6">
    <location>
        <begin position="593"/>
        <end position="603"/>
    </location>
</feature>
<feature type="disulfide bond" evidence="6">
    <location>
        <begin position="341"/>
        <end position="405"/>
    </location>
</feature>
<feature type="disulfide bond" evidence="6">
    <location>
        <begin position="179"/>
        <end position="189"/>
    </location>
</feature>
<dbReference type="InterPro" id="IPR001190">
    <property type="entry name" value="SRCR"/>
</dbReference>
<sequence>MKHVVLLQAEVRLAGGNGPWEGTVEVYVDGNWGSICDHNFDLSDARVICRMLGYKREIQFWTGAAWGQGTGKSLFTDLSCSGNELNIGSCGYYTSNCYHNHDVGISCVRIRLVGGTGSYEGTIEININGEWGTICDKQFDINDANVICRMAGYTRAIQAFIYAYFGHGNGTSMLSNLHCSGSEDRIDSCGSDGWFASSCNHDHDAGVACLSVKLVGGNGPYEGTVELNLNGQWGTICGKTEFDLNDADVICRMAGYPRALQFYTFAHFGKGNGPIVLSNPQCSGKEDIIDDCGSNGWYNSGSCTHYYDAGVVCKSIRFVGGAGSFEGRVELNINGQWGTICDTNFDLADAEVLCRMAGYSRALQFFYGAYFGEGTGPVFLDRLGCSGNEKHLDSCSSSGLFATSCQHSHDIGLSCQSIRFADGAGPFEGRVELNINGQWGTICDKQFGLADAEVLCRMAGYSRALQAFVGGYFGEGTGPVFLENLGCSGNEKHLDSCAASGLFSTSCRHSHDVGVACLRVRLVDGFKQWEGRVELKVNGQWGTICGYNRGFDSSDATVVCRMAGFSTSGKIQAFQNAYFGRGTGPILLDGLNCVGHEVHLDSCISGGWYSVSSYCGHQYDVGVSCPGNNNRIGNAYHNS</sequence>
<dbReference type="AlphaFoldDB" id="A0A6J8C4A1"/>
<feature type="disulfide bond" evidence="6">
    <location>
        <begin position="487"/>
        <end position="497"/>
    </location>
</feature>
<dbReference type="SUPFAM" id="SSF56487">
    <property type="entry name" value="SRCR-like"/>
    <property type="match status" value="6"/>
</dbReference>
<dbReference type="Pfam" id="PF00530">
    <property type="entry name" value="SRCR"/>
    <property type="match status" value="6"/>
</dbReference>
<evidence type="ECO:0000256" key="5">
    <source>
        <dbReference type="ARBA" id="ARBA00023180"/>
    </source>
</evidence>
<keyword evidence="2" id="KW-0677">Repeat</keyword>
<keyword evidence="4" id="KW-0675">Receptor</keyword>
<evidence type="ECO:0000256" key="6">
    <source>
        <dbReference type="PROSITE-ProRule" id="PRU00196"/>
    </source>
</evidence>
<feature type="disulfide bond" evidence="6">
    <location>
        <begin position="385"/>
        <end position="395"/>
    </location>
</feature>
<dbReference type="FunFam" id="3.10.250.10:FF:000006">
    <property type="entry name" value="neurotrypsin isoform X2"/>
    <property type="match status" value="2"/>
</dbReference>
<dbReference type="InterPro" id="IPR036772">
    <property type="entry name" value="SRCR-like_dom_sf"/>
</dbReference>
<evidence type="ECO:0000313" key="9">
    <source>
        <dbReference type="Proteomes" id="UP000507470"/>
    </source>
</evidence>
<name>A0A6J8C4A1_MYTCO</name>
<feature type="domain" description="SRCR" evidence="7">
    <location>
        <begin position="316"/>
        <end position="416"/>
    </location>
</feature>
<feature type="disulfide bond" evidence="6">
    <location>
        <begin position="282"/>
        <end position="292"/>
    </location>
</feature>
<feature type="domain" description="SRCR" evidence="7">
    <location>
        <begin position="212"/>
        <end position="314"/>
    </location>
</feature>
<feature type="disulfide bond" evidence="6">
    <location>
        <begin position="135"/>
        <end position="199"/>
    </location>
</feature>
<dbReference type="GO" id="GO:0016020">
    <property type="term" value="C:membrane"/>
    <property type="evidence" value="ECO:0007669"/>
    <property type="project" value="InterPro"/>
</dbReference>
<feature type="domain" description="SRCR" evidence="7">
    <location>
        <begin position="110"/>
        <end position="210"/>
    </location>
</feature>
<dbReference type="FunFam" id="3.10.250.10:FF:000007">
    <property type="entry name" value="Soluble scavenger receptor cysteine-rich domain-containing protein SSC5D"/>
    <property type="match status" value="4"/>
</dbReference>
<reference evidence="8 9" key="1">
    <citation type="submission" date="2020-06" db="EMBL/GenBank/DDBJ databases">
        <authorList>
            <person name="Li R."/>
            <person name="Bekaert M."/>
        </authorList>
    </citation>
    <scope>NUCLEOTIDE SEQUENCE [LARGE SCALE GENOMIC DNA]</scope>
    <source>
        <strain evidence="9">wild</strain>
    </source>
</reference>
<feature type="disulfide bond" evidence="6">
    <location>
        <begin position="456"/>
        <end position="517"/>
    </location>
</feature>
<gene>
    <name evidence="8" type="ORF">MCOR_25401</name>
</gene>
<protein>
    <submittedName>
        <fullName evidence="8">DMBT1</fullName>
    </submittedName>
</protein>
<keyword evidence="1" id="KW-0732">Signal</keyword>
<dbReference type="PROSITE" id="PS00420">
    <property type="entry name" value="SRCR_1"/>
    <property type="match status" value="4"/>
</dbReference>